<reference evidence="2 3" key="1">
    <citation type="submission" date="2019-10" db="EMBL/GenBank/DDBJ databases">
        <title>Streptococcus mitis of the oral and urogenital tracts.</title>
        <authorList>
            <person name="Price T."/>
            <person name="Mores C.R."/>
            <person name="Putonti C."/>
            <person name="Wolfe A.J."/>
        </authorList>
    </citation>
    <scope>NUCLEOTIDE SEQUENCE [LARGE SCALE GENOMIC DNA]</scope>
    <source>
        <strain evidence="2 3">SM39</strain>
    </source>
</reference>
<dbReference type="AlphaFoldDB" id="A0A6I1UD05"/>
<proteinExistence type="predicted"/>
<accession>A0A6I1UD05</accession>
<sequence>MRFNTTSKRSSPEENRILQTIPGVSENCAATILAEIGPTVTAFPSDAHLASWVGLCPGSYESAGIKKSSHITQGNRYIKQAWTMSGLIAAQHSKDPAFSSFYNRIFQRGSKMKAIIAYALKILRIVYKLLSTKHTYQKKALGLRKQF</sequence>
<dbReference type="PANTHER" id="PTHR33055">
    <property type="entry name" value="TRANSPOSASE FOR INSERTION SEQUENCE ELEMENT IS1111A"/>
    <property type="match status" value="1"/>
</dbReference>
<dbReference type="Proteomes" id="UP000436302">
    <property type="component" value="Unassembled WGS sequence"/>
</dbReference>
<dbReference type="GO" id="GO:0006313">
    <property type="term" value="P:DNA transposition"/>
    <property type="evidence" value="ECO:0007669"/>
    <property type="project" value="InterPro"/>
</dbReference>
<dbReference type="InterPro" id="IPR047650">
    <property type="entry name" value="Transpos_IS110"/>
</dbReference>
<dbReference type="PANTHER" id="PTHR33055:SF15">
    <property type="entry name" value="TRANSPOSASE-RELATED"/>
    <property type="match status" value="1"/>
</dbReference>
<feature type="domain" description="Transposase IS116/IS110/IS902 C-terminal" evidence="1">
    <location>
        <begin position="16"/>
        <end position="102"/>
    </location>
</feature>
<organism evidence="2 3">
    <name type="scientific">Streptococcus mitis</name>
    <dbReference type="NCBI Taxonomy" id="28037"/>
    <lineage>
        <taxon>Bacteria</taxon>
        <taxon>Bacillati</taxon>
        <taxon>Bacillota</taxon>
        <taxon>Bacilli</taxon>
        <taxon>Lactobacillales</taxon>
        <taxon>Streptococcaceae</taxon>
        <taxon>Streptococcus</taxon>
        <taxon>Streptococcus mitis group</taxon>
    </lineage>
</organism>
<dbReference type="Pfam" id="PF02371">
    <property type="entry name" value="Transposase_20"/>
    <property type="match status" value="1"/>
</dbReference>
<dbReference type="GO" id="GO:0004803">
    <property type="term" value="F:transposase activity"/>
    <property type="evidence" value="ECO:0007669"/>
    <property type="project" value="InterPro"/>
</dbReference>
<comment type="caution">
    <text evidence="2">The sequence shown here is derived from an EMBL/GenBank/DDBJ whole genome shotgun (WGS) entry which is preliminary data.</text>
</comment>
<gene>
    <name evidence="2" type="ORF">GEZ78_02895</name>
</gene>
<evidence type="ECO:0000313" key="3">
    <source>
        <dbReference type="Proteomes" id="UP000436302"/>
    </source>
</evidence>
<dbReference type="GO" id="GO:0003677">
    <property type="term" value="F:DNA binding"/>
    <property type="evidence" value="ECO:0007669"/>
    <property type="project" value="InterPro"/>
</dbReference>
<dbReference type="InterPro" id="IPR003346">
    <property type="entry name" value="Transposase_20"/>
</dbReference>
<protein>
    <submittedName>
        <fullName evidence="2">Transposase</fullName>
    </submittedName>
</protein>
<dbReference type="EMBL" id="WIJV01000010">
    <property type="protein sequence ID" value="MQP82551.1"/>
    <property type="molecule type" value="Genomic_DNA"/>
</dbReference>
<evidence type="ECO:0000313" key="2">
    <source>
        <dbReference type="EMBL" id="MQP82551.1"/>
    </source>
</evidence>
<name>A0A6I1UD05_STRMT</name>
<evidence type="ECO:0000259" key="1">
    <source>
        <dbReference type="Pfam" id="PF02371"/>
    </source>
</evidence>
<dbReference type="RefSeq" id="WP_153209505.1">
    <property type="nucleotide sequence ID" value="NZ_WIJG01000013.1"/>
</dbReference>